<dbReference type="AlphaFoldDB" id="A0A8B8TK93"/>
<dbReference type="Proteomes" id="UP000694856">
    <property type="component" value="Chromosome 9"/>
</dbReference>
<proteinExistence type="predicted"/>
<feature type="region of interest" description="Disordered" evidence="1">
    <location>
        <begin position="56"/>
        <end position="94"/>
    </location>
</feature>
<feature type="region of interest" description="Disordered" evidence="1">
    <location>
        <begin position="1"/>
        <end position="35"/>
    </location>
</feature>
<feature type="compositionally biased region" description="Low complexity" evidence="1">
    <location>
        <begin position="133"/>
        <end position="148"/>
    </location>
</feature>
<evidence type="ECO:0000256" key="1">
    <source>
        <dbReference type="SAM" id="MobiDB-lite"/>
    </source>
</evidence>
<protein>
    <submittedName>
        <fullName evidence="3">Collagen alpha-1(I) chain-like isoform X4</fullName>
    </submittedName>
</protein>
<evidence type="ECO:0000313" key="3">
    <source>
        <dbReference type="RefSeq" id="XP_032342223.1"/>
    </source>
</evidence>
<sequence>MGSGEEKAGPLELSIPGPMAAGGRRRVQPRGRSSRGLVSALEGICICPGIRTPSIPGSAGPWPPEPPWNGLPLPTSRQGLGAPPWVPRSDGETLGETLPTLLSARERLPEWPGQRLAKKRGVGAQPGLGTRCGPGRAARRAPGSPTPSLHRPHLARAPGSPSSPRCAAPRTAWIGKPGAQRE</sequence>
<dbReference type="GeneID" id="116665753"/>
<dbReference type="RefSeq" id="XP_032342223.1">
    <property type="nucleotide sequence ID" value="XM_032486332.1"/>
</dbReference>
<evidence type="ECO:0000313" key="2">
    <source>
        <dbReference type="Proteomes" id="UP000694856"/>
    </source>
</evidence>
<organism evidence="2 3">
    <name type="scientific">Camelus ferus</name>
    <name type="common">Wild bactrian camel</name>
    <name type="synonym">Camelus bactrianus ferus</name>
    <dbReference type="NCBI Taxonomy" id="419612"/>
    <lineage>
        <taxon>Eukaryota</taxon>
        <taxon>Metazoa</taxon>
        <taxon>Chordata</taxon>
        <taxon>Craniata</taxon>
        <taxon>Vertebrata</taxon>
        <taxon>Euteleostomi</taxon>
        <taxon>Mammalia</taxon>
        <taxon>Eutheria</taxon>
        <taxon>Laurasiatheria</taxon>
        <taxon>Artiodactyla</taxon>
        <taxon>Tylopoda</taxon>
        <taxon>Camelidae</taxon>
        <taxon>Camelus</taxon>
    </lineage>
</organism>
<gene>
    <name evidence="3" type="primary">LOC116665753</name>
</gene>
<reference evidence="3" key="1">
    <citation type="submission" date="2025-08" db="UniProtKB">
        <authorList>
            <consortium name="RefSeq"/>
        </authorList>
    </citation>
    <scope>IDENTIFICATION</scope>
    <source>
        <tissue evidence="3">Ear skin</tissue>
    </source>
</reference>
<name>A0A8B8TK93_CAMFR</name>
<keyword evidence="2" id="KW-1185">Reference proteome</keyword>
<accession>A0A8B8TK93</accession>
<feature type="region of interest" description="Disordered" evidence="1">
    <location>
        <begin position="109"/>
        <end position="182"/>
    </location>
</feature>
<feature type="compositionally biased region" description="Basic residues" evidence="1">
    <location>
        <begin position="23"/>
        <end position="33"/>
    </location>
</feature>